<dbReference type="NCBIfam" id="TIGR00188">
    <property type="entry name" value="rnpA"/>
    <property type="match status" value="1"/>
</dbReference>
<dbReference type="Proteomes" id="UP000319424">
    <property type="component" value="Unassembled WGS sequence"/>
</dbReference>
<dbReference type="GO" id="GO:0004526">
    <property type="term" value="F:ribonuclease P activity"/>
    <property type="evidence" value="ECO:0007669"/>
    <property type="project" value="UniProtKB-UniRule"/>
</dbReference>
<dbReference type="InterPro" id="IPR000100">
    <property type="entry name" value="RNase_P"/>
</dbReference>
<evidence type="ECO:0000313" key="9">
    <source>
        <dbReference type="EMBL" id="RDY21562.1"/>
    </source>
</evidence>
<evidence type="ECO:0000313" key="12">
    <source>
        <dbReference type="Proteomes" id="UP000319424"/>
    </source>
</evidence>
<dbReference type="STRING" id="1871336.BBG48_01840"/>
<keyword evidence="4 7" id="KW-0255">Endonuclease</keyword>
<organism evidence="9 11">
    <name type="scientific">Criibacterium bergeronii</name>
    <dbReference type="NCBI Taxonomy" id="1871336"/>
    <lineage>
        <taxon>Bacteria</taxon>
        <taxon>Bacillati</taxon>
        <taxon>Bacillota</taxon>
        <taxon>Clostridia</taxon>
        <taxon>Peptostreptococcales</taxon>
        <taxon>Filifactoraceae</taxon>
        <taxon>Criibacterium</taxon>
    </lineage>
</organism>
<comment type="subunit">
    <text evidence="7">Consists of a catalytic RNA component (M1 or rnpB) and a protein subunit.</text>
</comment>
<accession>A0A371IM49</accession>
<dbReference type="PANTHER" id="PTHR33992">
    <property type="entry name" value="RIBONUCLEASE P PROTEIN COMPONENT"/>
    <property type="match status" value="1"/>
</dbReference>
<dbReference type="GO" id="GO:0001682">
    <property type="term" value="P:tRNA 5'-leader removal"/>
    <property type="evidence" value="ECO:0007669"/>
    <property type="project" value="UniProtKB-UniRule"/>
</dbReference>
<dbReference type="SUPFAM" id="SSF54211">
    <property type="entry name" value="Ribosomal protein S5 domain 2-like"/>
    <property type="match status" value="1"/>
</dbReference>
<keyword evidence="2 7" id="KW-0819">tRNA processing</keyword>
<dbReference type="AlphaFoldDB" id="A0A371IM49"/>
<reference evidence="9 11" key="1">
    <citation type="journal article" date="2016" name="Genome Announc.">
        <title>Draft Genome Sequence of Criibacterium bergeronii gen. nov., sp. nov., Strain CCRI-22567T, Isolated from a Vaginal Sample from a Woman with Bacterial Vaginosis.</title>
        <authorList>
            <person name="Maheux A.F."/>
            <person name="Berube E."/>
            <person name="Boudreau D.K."/>
            <person name="Raymond F."/>
            <person name="Corbeil J."/>
            <person name="Roy P.H."/>
            <person name="Boissinot M."/>
            <person name="Omar R.F."/>
        </authorList>
    </citation>
    <scope>NUCLEOTIDE SEQUENCE [LARGE SCALE GENOMIC DNA]</scope>
    <source>
        <strain evidence="9 11">CCRI-22567</strain>
    </source>
</reference>
<dbReference type="EMBL" id="MBEW02000006">
    <property type="protein sequence ID" value="RDY21562.1"/>
    <property type="molecule type" value="Genomic_DNA"/>
</dbReference>
<protein>
    <recommendedName>
        <fullName evidence="7 8">Ribonuclease P protein component</fullName>
        <shortName evidence="7">RNase P protein</shortName>
        <shortName evidence="7">RNaseP protein</shortName>
        <ecNumber evidence="7 8">3.1.26.5</ecNumber>
    </recommendedName>
    <alternativeName>
        <fullName evidence="7">Protein C5</fullName>
    </alternativeName>
</protein>
<dbReference type="OrthoDB" id="9810867at2"/>
<comment type="function">
    <text evidence="1 7">RNaseP catalyzes the removal of the 5'-leader sequence from pre-tRNA to produce the mature 5'-terminus. It can also cleave other RNA substrates such as 4.5S RNA. The protein component plays an auxiliary but essential role in vivo by binding to the 5'-leader sequence and broadening the substrate specificity of the ribozyme.</text>
</comment>
<evidence type="ECO:0000256" key="6">
    <source>
        <dbReference type="ARBA" id="ARBA00022884"/>
    </source>
</evidence>
<dbReference type="HAMAP" id="MF_00227">
    <property type="entry name" value="RNase_P"/>
    <property type="match status" value="1"/>
</dbReference>
<dbReference type="PROSITE" id="PS00648">
    <property type="entry name" value="RIBONUCLEASE_P"/>
    <property type="match status" value="1"/>
</dbReference>
<name>A0A371IM49_9FIRM</name>
<dbReference type="EC" id="3.1.26.5" evidence="7 8"/>
<comment type="similarity">
    <text evidence="7">Belongs to the RnpA family.</text>
</comment>
<evidence type="ECO:0000256" key="5">
    <source>
        <dbReference type="ARBA" id="ARBA00022801"/>
    </source>
</evidence>
<evidence type="ECO:0000256" key="3">
    <source>
        <dbReference type="ARBA" id="ARBA00022722"/>
    </source>
</evidence>
<comment type="caution">
    <text evidence="9">The sequence shown here is derived from an EMBL/GenBank/DDBJ whole genome shotgun (WGS) entry which is preliminary data.</text>
</comment>
<keyword evidence="11" id="KW-1185">Reference proteome</keyword>
<reference evidence="10 12" key="3">
    <citation type="submission" date="2019-07" db="EMBL/GenBank/DDBJ databases">
        <title>Criibacterium bergeronii gen. nov., sp. nov. isolated from human clinical samples.</title>
        <authorList>
            <person name="Maheux A.F."/>
            <person name="Boudreau D.K."/>
            <person name="Berube E."/>
            <person name="Brodeur S."/>
            <person name="Bernard K.A."/>
            <person name="Abed J.Y."/>
            <person name="Ducrey E."/>
            <person name="Guay E.F."/>
            <person name="Raymond F."/>
            <person name="Corbeil J."/>
            <person name="Domingo M.-C."/>
            <person name="Roy P.H."/>
            <person name="Boissinot M."/>
            <person name="Tocheva E.I."/>
            <person name="Omar R.F."/>
        </authorList>
    </citation>
    <scope>NUCLEOTIDE SEQUENCE [LARGE SCALE GENOMIC DNA]</scope>
    <source>
        <strain evidence="10 12">CCRI-24246</strain>
    </source>
</reference>
<dbReference type="Gene3D" id="3.30.230.10">
    <property type="match status" value="1"/>
</dbReference>
<evidence type="ECO:0000256" key="2">
    <source>
        <dbReference type="ARBA" id="ARBA00022694"/>
    </source>
</evidence>
<reference evidence="9" key="2">
    <citation type="submission" date="2018-07" db="EMBL/GenBank/DDBJ databases">
        <authorList>
            <person name="Quirk P.G."/>
            <person name="Krulwich T.A."/>
        </authorList>
    </citation>
    <scope>NUCLEOTIDE SEQUENCE</scope>
    <source>
        <strain evidence="9">CCRI-22567</strain>
    </source>
</reference>
<keyword evidence="6 7" id="KW-0694">RNA-binding</keyword>
<dbReference type="PANTHER" id="PTHR33992:SF1">
    <property type="entry name" value="RIBONUCLEASE P PROTEIN COMPONENT"/>
    <property type="match status" value="1"/>
</dbReference>
<gene>
    <name evidence="7 10" type="primary">rnpA</name>
    <name evidence="9" type="ORF">BBG48_004215</name>
    <name evidence="10" type="ORF">FL857_08935</name>
</gene>
<sequence length="115" mass="13520">MDFEMLKKDKEFKYLYSRGKSFANKKLVMYYTYTKSDVPKIGISVSKKVGKAITRNYLRRIIKENLRNRQDLKKNINMIIIVRVGADDLDYRSMGKSLSHLFNKCKLTVNNKGDE</sequence>
<evidence type="ECO:0000313" key="10">
    <source>
        <dbReference type="EMBL" id="TRW24198.1"/>
    </source>
</evidence>
<dbReference type="InterPro" id="IPR020568">
    <property type="entry name" value="Ribosomal_Su5_D2-typ_SF"/>
</dbReference>
<evidence type="ECO:0000256" key="4">
    <source>
        <dbReference type="ARBA" id="ARBA00022759"/>
    </source>
</evidence>
<dbReference type="GO" id="GO:0042781">
    <property type="term" value="F:3'-tRNA processing endoribonuclease activity"/>
    <property type="evidence" value="ECO:0007669"/>
    <property type="project" value="TreeGrafter"/>
</dbReference>
<evidence type="ECO:0000313" key="11">
    <source>
        <dbReference type="Proteomes" id="UP000093352"/>
    </source>
</evidence>
<comment type="catalytic activity">
    <reaction evidence="7">
        <text>Endonucleolytic cleavage of RNA, removing 5'-extranucleotides from tRNA precursor.</text>
        <dbReference type="EC" id="3.1.26.5"/>
    </reaction>
</comment>
<dbReference type="Pfam" id="PF00825">
    <property type="entry name" value="Ribonuclease_P"/>
    <property type="match status" value="1"/>
</dbReference>
<dbReference type="InterPro" id="IPR020539">
    <property type="entry name" value="RNase_P_CS"/>
</dbReference>
<dbReference type="Proteomes" id="UP000093352">
    <property type="component" value="Unassembled WGS sequence"/>
</dbReference>
<dbReference type="InterPro" id="IPR014721">
    <property type="entry name" value="Ribsml_uS5_D2-typ_fold_subgr"/>
</dbReference>
<proteinExistence type="inferred from homology"/>
<evidence type="ECO:0000256" key="8">
    <source>
        <dbReference type="NCBIfam" id="TIGR00188"/>
    </source>
</evidence>
<dbReference type="GO" id="GO:0000049">
    <property type="term" value="F:tRNA binding"/>
    <property type="evidence" value="ECO:0007669"/>
    <property type="project" value="UniProtKB-UniRule"/>
</dbReference>
<evidence type="ECO:0000256" key="7">
    <source>
        <dbReference type="HAMAP-Rule" id="MF_00227"/>
    </source>
</evidence>
<dbReference type="GO" id="GO:0030677">
    <property type="term" value="C:ribonuclease P complex"/>
    <property type="evidence" value="ECO:0007669"/>
    <property type="project" value="TreeGrafter"/>
</dbReference>
<evidence type="ECO:0000256" key="1">
    <source>
        <dbReference type="ARBA" id="ARBA00002663"/>
    </source>
</evidence>
<keyword evidence="5 7" id="KW-0378">Hydrolase</keyword>
<keyword evidence="3 7" id="KW-0540">Nuclease</keyword>
<dbReference type="RefSeq" id="WP_068912321.1">
    <property type="nucleotide sequence ID" value="NZ_MBEW02000006.1"/>
</dbReference>
<dbReference type="EMBL" id="VJXW01000014">
    <property type="protein sequence ID" value="TRW24198.1"/>
    <property type="molecule type" value="Genomic_DNA"/>
</dbReference>